<gene>
    <name evidence="7" type="primary">DLT1</name>
    <name evidence="9" type="ORF">CspeluHIS016_0803240</name>
</gene>
<feature type="transmembrane region" description="Helical" evidence="7">
    <location>
        <begin position="76"/>
        <end position="101"/>
    </location>
</feature>
<comment type="subcellular location">
    <subcellularLocation>
        <location evidence="7">Membrane</location>
        <topology evidence="7">Multi-pass membrane protein</topology>
    </subcellularLocation>
</comment>
<comment type="similarity">
    <text evidence="2 7">Belongs to the DLT1 family.</text>
</comment>
<evidence type="ECO:0000256" key="3">
    <source>
        <dbReference type="ARBA" id="ARBA00021353"/>
    </source>
</evidence>
<dbReference type="AlphaFoldDB" id="A0AAD3TZN8"/>
<sequence length="320" mass="35889">MGTSPSPAQSDGNRSQHQQHLPRRAIRSTLRFPLDVISHLNPRHLGPPLRPTQSLRSRRAMPSRRRGKRAQRIRSALYHTSFTIFILILAALLMGSAWGLGEQAWRTDHQRRWNLFAMVAAYAAVVVISLFHIGSRLASVRRSLNTMPKPYIPTKAMDLRKKVATHIATEYSRTAMIAHISQATAGMHEGWGRPGTKWEGIHYRTFILDTLPEMRVLLLGDTPSRPNDLVALIAAASRIDPPQRPGEPSTLELFVASYVDILQRARYQRAEPTEKEAGAAEKIVAFVRNLIAVKRQKAEEARSAEHQLNVPTVHVGRVVA</sequence>
<comment type="caution">
    <text evidence="9">The sequence shown here is derived from an EMBL/GenBank/DDBJ whole genome shotgun (WGS) entry which is preliminary data.</text>
</comment>
<keyword evidence="4 7" id="KW-0812">Transmembrane</keyword>
<feature type="region of interest" description="Disordered" evidence="8">
    <location>
        <begin position="43"/>
        <end position="68"/>
    </location>
</feature>
<evidence type="ECO:0000256" key="7">
    <source>
        <dbReference type="RuleBase" id="RU367100"/>
    </source>
</evidence>
<name>A0AAD3TZN8_9TREE</name>
<evidence type="ECO:0000313" key="10">
    <source>
        <dbReference type="Proteomes" id="UP001222932"/>
    </source>
</evidence>
<dbReference type="PANTHER" id="PTHR40021:SF1">
    <property type="entry name" value="DEFECT AT LOW TEMPERATURE PROTEIN 1"/>
    <property type="match status" value="1"/>
</dbReference>
<comment type="function">
    <text evidence="1 7">Required for growth under high-pressure and low-temperature conditions.</text>
</comment>
<reference evidence="9" key="1">
    <citation type="journal article" date="2023" name="BMC Genomics">
        <title>Chromosome-level genome assemblies of Cutaneotrichosporon spp. (Trichosporonales, Basidiomycota) reveal imbalanced evolution between nucleotide sequences and chromosome synteny.</title>
        <authorList>
            <person name="Kobayashi Y."/>
            <person name="Kayamori A."/>
            <person name="Aoki K."/>
            <person name="Shiwa Y."/>
            <person name="Matsutani M."/>
            <person name="Fujita N."/>
            <person name="Sugita T."/>
            <person name="Iwasaki W."/>
            <person name="Tanaka N."/>
            <person name="Takashima M."/>
        </authorList>
    </citation>
    <scope>NUCLEOTIDE SEQUENCE</scope>
    <source>
        <strain evidence="9">HIS016</strain>
    </source>
</reference>
<protein>
    <recommendedName>
        <fullName evidence="3 7">Defect at low temperature protein 1</fullName>
    </recommendedName>
</protein>
<keyword evidence="5 7" id="KW-1133">Transmembrane helix</keyword>
<dbReference type="PANTHER" id="PTHR40021">
    <property type="entry name" value="DEFECT AT LOW TEMPERATURE PROTEIN 1"/>
    <property type="match status" value="1"/>
</dbReference>
<evidence type="ECO:0000256" key="1">
    <source>
        <dbReference type="ARBA" id="ARBA00002489"/>
    </source>
</evidence>
<keyword evidence="10" id="KW-1185">Reference proteome</keyword>
<evidence type="ECO:0000256" key="5">
    <source>
        <dbReference type="ARBA" id="ARBA00022989"/>
    </source>
</evidence>
<evidence type="ECO:0000256" key="8">
    <source>
        <dbReference type="SAM" id="MobiDB-lite"/>
    </source>
</evidence>
<evidence type="ECO:0000313" key="9">
    <source>
        <dbReference type="EMBL" id="GMK59718.1"/>
    </source>
</evidence>
<organism evidence="9 10">
    <name type="scientific">Cutaneotrichosporon spelunceum</name>
    <dbReference type="NCBI Taxonomy" id="1672016"/>
    <lineage>
        <taxon>Eukaryota</taxon>
        <taxon>Fungi</taxon>
        <taxon>Dikarya</taxon>
        <taxon>Basidiomycota</taxon>
        <taxon>Agaricomycotina</taxon>
        <taxon>Tremellomycetes</taxon>
        <taxon>Trichosporonales</taxon>
        <taxon>Trichosporonaceae</taxon>
        <taxon>Cutaneotrichosporon</taxon>
    </lineage>
</organism>
<dbReference type="InterPro" id="IPR038869">
    <property type="entry name" value="DLT1"/>
</dbReference>
<reference evidence="9" key="2">
    <citation type="submission" date="2023-06" db="EMBL/GenBank/DDBJ databases">
        <authorList>
            <person name="Kobayashi Y."/>
            <person name="Kayamori A."/>
            <person name="Aoki K."/>
            <person name="Shiwa Y."/>
            <person name="Fujita N."/>
            <person name="Sugita T."/>
            <person name="Iwasaki W."/>
            <person name="Tanaka N."/>
            <person name="Takashima M."/>
        </authorList>
    </citation>
    <scope>NUCLEOTIDE SEQUENCE</scope>
    <source>
        <strain evidence="9">HIS016</strain>
    </source>
</reference>
<keyword evidence="6 7" id="KW-0472">Membrane</keyword>
<accession>A0AAD3TZN8</accession>
<evidence type="ECO:0000256" key="6">
    <source>
        <dbReference type="ARBA" id="ARBA00023136"/>
    </source>
</evidence>
<feature type="transmembrane region" description="Helical" evidence="7">
    <location>
        <begin position="113"/>
        <end position="133"/>
    </location>
</feature>
<evidence type="ECO:0000256" key="4">
    <source>
        <dbReference type="ARBA" id="ARBA00022692"/>
    </source>
</evidence>
<dbReference type="GO" id="GO:0016020">
    <property type="term" value="C:membrane"/>
    <property type="evidence" value="ECO:0007669"/>
    <property type="project" value="UniProtKB-SubCell"/>
</dbReference>
<proteinExistence type="inferred from homology"/>
<feature type="compositionally biased region" description="Polar residues" evidence="8">
    <location>
        <begin position="1"/>
        <end position="19"/>
    </location>
</feature>
<evidence type="ECO:0000256" key="2">
    <source>
        <dbReference type="ARBA" id="ARBA00005550"/>
    </source>
</evidence>
<dbReference type="Proteomes" id="UP001222932">
    <property type="component" value="Unassembled WGS sequence"/>
</dbReference>
<feature type="compositionally biased region" description="Basic residues" evidence="8">
    <location>
        <begin position="56"/>
        <end position="68"/>
    </location>
</feature>
<dbReference type="EMBL" id="BTCM01000008">
    <property type="protein sequence ID" value="GMK59718.1"/>
    <property type="molecule type" value="Genomic_DNA"/>
</dbReference>
<feature type="region of interest" description="Disordered" evidence="8">
    <location>
        <begin position="1"/>
        <end position="23"/>
    </location>
</feature>